<proteinExistence type="predicted"/>
<dbReference type="AlphaFoldDB" id="A0A3N1XV22"/>
<dbReference type="InterPro" id="IPR009057">
    <property type="entry name" value="Homeodomain-like_sf"/>
</dbReference>
<dbReference type="PANTHER" id="PTHR43280">
    <property type="entry name" value="ARAC-FAMILY TRANSCRIPTIONAL REGULATOR"/>
    <property type="match status" value="1"/>
</dbReference>
<dbReference type="PRINTS" id="PR00032">
    <property type="entry name" value="HTHARAC"/>
</dbReference>
<evidence type="ECO:0000313" key="6">
    <source>
        <dbReference type="Proteomes" id="UP000273083"/>
    </source>
</evidence>
<evidence type="ECO:0000313" key="5">
    <source>
        <dbReference type="EMBL" id="ROR30463.1"/>
    </source>
</evidence>
<dbReference type="PANTHER" id="PTHR43280:SF28">
    <property type="entry name" value="HTH-TYPE TRANSCRIPTIONAL ACTIVATOR RHAS"/>
    <property type="match status" value="1"/>
</dbReference>
<dbReference type="GO" id="GO:0043565">
    <property type="term" value="F:sequence-specific DNA binding"/>
    <property type="evidence" value="ECO:0007669"/>
    <property type="project" value="InterPro"/>
</dbReference>
<dbReference type="EMBL" id="RJVG01000002">
    <property type="protein sequence ID" value="ROR30463.1"/>
    <property type="molecule type" value="Genomic_DNA"/>
</dbReference>
<reference evidence="5 6" key="1">
    <citation type="submission" date="2018-11" db="EMBL/GenBank/DDBJ databases">
        <title>Genomic Encyclopedia of Type Strains, Phase IV (KMG-IV): sequencing the most valuable type-strain genomes for metagenomic binning, comparative biology and taxonomic classification.</title>
        <authorList>
            <person name="Goeker M."/>
        </authorList>
    </citation>
    <scope>NUCLEOTIDE SEQUENCE [LARGE SCALE GENOMIC DNA]</scope>
    <source>
        <strain evidence="5 6">DSM 26537</strain>
    </source>
</reference>
<keyword evidence="1" id="KW-0805">Transcription regulation</keyword>
<dbReference type="OrthoDB" id="9778008at2"/>
<dbReference type="Pfam" id="PF12833">
    <property type="entry name" value="HTH_18"/>
    <property type="match status" value="1"/>
</dbReference>
<keyword evidence="6" id="KW-1185">Reference proteome</keyword>
<evidence type="ECO:0000259" key="4">
    <source>
        <dbReference type="PROSITE" id="PS01124"/>
    </source>
</evidence>
<feature type="domain" description="HTH araC/xylS-type" evidence="4">
    <location>
        <begin position="174"/>
        <end position="272"/>
    </location>
</feature>
<dbReference type="PROSITE" id="PS00041">
    <property type="entry name" value="HTH_ARAC_FAMILY_1"/>
    <property type="match status" value="1"/>
</dbReference>
<name>A0A3N1XV22_9FIRM</name>
<evidence type="ECO:0000256" key="2">
    <source>
        <dbReference type="ARBA" id="ARBA00023125"/>
    </source>
</evidence>
<dbReference type="InterPro" id="IPR018060">
    <property type="entry name" value="HTH_AraC"/>
</dbReference>
<dbReference type="RefSeq" id="WP_123608169.1">
    <property type="nucleotide sequence ID" value="NZ_RJVG01000002.1"/>
</dbReference>
<organism evidence="5 6">
    <name type="scientific">Mobilisporobacter senegalensis</name>
    <dbReference type="NCBI Taxonomy" id="1329262"/>
    <lineage>
        <taxon>Bacteria</taxon>
        <taxon>Bacillati</taxon>
        <taxon>Bacillota</taxon>
        <taxon>Clostridia</taxon>
        <taxon>Lachnospirales</taxon>
        <taxon>Lachnospiraceae</taxon>
        <taxon>Mobilisporobacter</taxon>
    </lineage>
</organism>
<dbReference type="Gene3D" id="1.10.10.60">
    <property type="entry name" value="Homeodomain-like"/>
    <property type="match status" value="2"/>
</dbReference>
<dbReference type="GO" id="GO:0003700">
    <property type="term" value="F:DNA-binding transcription factor activity"/>
    <property type="evidence" value="ECO:0007669"/>
    <property type="project" value="InterPro"/>
</dbReference>
<dbReference type="PROSITE" id="PS01124">
    <property type="entry name" value="HTH_ARAC_FAMILY_2"/>
    <property type="match status" value="1"/>
</dbReference>
<accession>A0A3N1XV22</accession>
<gene>
    <name evidence="5" type="ORF">EDD66_102114</name>
</gene>
<evidence type="ECO:0000256" key="1">
    <source>
        <dbReference type="ARBA" id="ARBA00023015"/>
    </source>
</evidence>
<protein>
    <submittedName>
        <fullName evidence="5">AraC family transcriptional regulator</fullName>
    </submittedName>
</protein>
<dbReference type="InterPro" id="IPR020449">
    <property type="entry name" value="Tscrpt_reg_AraC-type_HTH"/>
</dbReference>
<dbReference type="InterPro" id="IPR018062">
    <property type="entry name" value="HTH_AraC-typ_CS"/>
</dbReference>
<keyword evidence="3" id="KW-0804">Transcription</keyword>
<dbReference type="SMART" id="SM00342">
    <property type="entry name" value="HTH_ARAC"/>
    <property type="match status" value="1"/>
</dbReference>
<dbReference type="SUPFAM" id="SSF46689">
    <property type="entry name" value="Homeodomain-like"/>
    <property type="match status" value="2"/>
</dbReference>
<dbReference type="Proteomes" id="UP000273083">
    <property type="component" value="Unassembled WGS sequence"/>
</dbReference>
<evidence type="ECO:0000256" key="3">
    <source>
        <dbReference type="ARBA" id="ARBA00023163"/>
    </source>
</evidence>
<comment type="caution">
    <text evidence="5">The sequence shown here is derived from an EMBL/GenBank/DDBJ whole genome shotgun (WGS) entry which is preliminary data.</text>
</comment>
<keyword evidence="2" id="KW-0238">DNA-binding</keyword>
<sequence length="280" mass="32236">MSLDFNELIQSFTKANIEFSDIYLITIPPGGKSLNSTTSPGVCGIVIPVKGKARFIIDKWPVELERGVILHAGSGMELYKEVLGNSEWEFILLHYKIAGDENIKKYLETKNFILNISAGGSLELDLLLQRLLRLEKESVPMKSLKCKALLYAILEELLQSARETMLDSKEESIEFLIDYIQDNLDKSLTVFQLAEKVGMDSRQLHYLFLKRMGISPKKYLIRCKIKRAKELLENENYSISRISDMVGYEDPLHFSRIFKKNMGISPNLYRSNFEKNPWRI</sequence>